<keyword evidence="3" id="KW-0808">Transferase</keyword>
<comment type="similarity">
    <text evidence="1">Belongs to the glycosyltransferase 2 family.</text>
</comment>
<dbReference type="AlphaFoldDB" id="A0A9W7Q4S2"/>
<evidence type="ECO:0000256" key="2">
    <source>
        <dbReference type="ARBA" id="ARBA00022676"/>
    </source>
</evidence>
<dbReference type="InterPro" id="IPR029044">
    <property type="entry name" value="Nucleotide-diphossugar_trans"/>
</dbReference>
<gene>
    <name evidence="5" type="ORF">DX932_14785</name>
</gene>
<organism evidence="5 6">
    <name type="scientific">Bacillus cereus</name>
    <dbReference type="NCBI Taxonomy" id="1396"/>
    <lineage>
        <taxon>Bacteria</taxon>
        <taxon>Bacillati</taxon>
        <taxon>Bacillota</taxon>
        <taxon>Bacilli</taxon>
        <taxon>Bacillales</taxon>
        <taxon>Bacillaceae</taxon>
        <taxon>Bacillus</taxon>
        <taxon>Bacillus cereus group</taxon>
    </lineage>
</organism>
<feature type="domain" description="Glycosyltransferase 2-like" evidence="4">
    <location>
        <begin position="7"/>
        <end position="117"/>
    </location>
</feature>
<proteinExistence type="inferred from homology"/>
<dbReference type="CDD" id="cd00761">
    <property type="entry name" value="Glyco_tranf_GTA_type"/>
    <property type="match status" value="1"/>
</dbReference>
<dbReference type="InterPro" id="IPR001173">
    <property type="entry name" value="Glyco_trans_2-like"/>
</dbReference>
<reference evidence="5 6" key="1">
    <citation type="submission" date="2018-08" db="EMBL/GenBank/DDBJ databases">
        <title>Bacillus phenotypic plasticity.</title>
        <authorList>
            <person name="Hurtado E."/>
        </authorList>
    </citation>
    <scope>NUCLEOTIDE SEQUENCE [LARGE SCALE GENOMIC DNA]</scope>
    <source>
        <strain evidence="5 6">111b</strain>
    </source>
</reference>
<dbReference type="Proteomes" id="UP000323321">
    <property type="component" value="Unassembled WGS sequence"/>
</dbReference>
<dbReference type="PANTHER" id="PTHR22916:SF51">
    <property type="entry name" value="GLYCOSYLTRANSFERASE EPSH-RELATED"/>
    <property type="match status" value="1"/>
</dbReference>
<protein>
    <submittedName>
        <fullName evidence="5">Glycosyltransferase</fullName>
    </submittedName>
</protein>
<evidence type="ECO:0000259" key="4">
    <source>
        <dbReference type="Pfam" id="PF00535"/>
    </source>
</evidence>
<dbReference type="EMBL" id="QSMZ01000010">
    <property type="protein sequence ID" value="KAA6467040.1"/>
    <property type="molecule type" value="Genomic_DNA"/>
</dbReference>
<dbReference type="Pfam" id="PF00535">
    <property type="entry name" value="Glycos_transf_2"/>
    <property type="match status" value="1"/>
</dbReference>
<evidence type="ECO:0000313" key="6">
    <source>
        <dbReference type="Proteomes" id="UP000323321"/>
    </source>
</evidence>
<dbReference type="SUPFAM" id="SSF53448">
    <property type="entry name" value="Nucleotide-diphospho-sugar transferases"/>
    <property type="match status" value="1"/>
</dbReference>
<comment type="caution">
    <text evidence="5">The sequence shown here is derived from an EMBL/GenBank/DDBJ whole genome shotgun (WGS) entry which is preliminary data.</text>
</comment>
<sequence length="329" mass="37931">MNIPEISIIVPVYNVEKFLNQCIDSILGQSFHNYEIILVNDGSQDGSKTICERYASNYEFIQVINKENGGLSDARNTGLKIARGNYILFVDSDDYIAQNALTEINKVLEINPDIDVVFLEAAKVFEDGSIVPMNDGYEKESIHKKTYEEVMGHISELAKFPGSACTKLIKRKLIIENNLYFEKGLLSEDIDWVVQLLCVAEKYDYCEAMYYFYRQNRKGSITNTVNINNVQSLLYIINKWSKDIEGDQLDNNKNQRYLNAFMAYEYTIALANYGDLEKDDKKVLKKDLNAHSWLLSWSNNPKVRMVKVLVQFFGVMFTAKLLKIYLKCR</sequence>
<evidence type="ECO:0000256" key="1">
    <source>
        <dbReference type="ARBA" id="ARBA00006739"/>
    </source>
</evidence>
<dbReference type="RefSeq" id="WP_150158309.1">
    <property type="nucleotide sequence ID" value="NZ_QSMZ01000010.1"/>
</dbReference>
<dbReference type="PANTHER" id="PTHR22916">
    <property type="entry name" value="GLYCOSYLTRANSFERASE"/>
    <property type="match status" value="1"/>
</dbReference>
<evidence type="ECO:0000313" key="5">
    <source>
        <dbReference type="EMBL" id="KAA6467040.1"/>
    </source>
</evidence>
<evidence type="ECO:0000256" key="3">
    <source>
        <dbReference type="ARBA" id="ARBA00022679"/>
    </source>
</evidence>
<dbReference type="GO" id="GO:0016757">
    <property type="term" value="F:glycosyltransferase activity"/>
    <property type="evidence" value="ECO:0007669"/>
    <property type="project" value="UniProtKB-KW"/>
</dbReference>
<name>A0A9W7Q4S2_BACCE</name>
<dbReference type="Gene3D" id="3.90.550.10">
    <property type="entry name" value="Spore Coat Polysaccharide Biosynthesis Protein SpsA, Chain A"/>
    <property type="match status" value="1"/>
</dbReference>
<keyword evidence="2" id="KW-0328">Glycosyltransferase</keyword>
<accession>A0A9W7Q4S2</accession>